<sequence>VSFYQIGLKSKCVLTQEQLHVRLPEDVDHLDHGHKQLDLHSNYSDSDVGGMDSTSQSESDFEERESGPPHETSSAPGENQKSCVKSPYSYIALISMAITRCPKGKLTLSGICDFIRKKFPYYKDKFPAWQNSIRHNLSLNDCFIKIPREPGDPGKGNYWTLHPESKHMFDSGSLLGRKSRFKRQTPDFPKDGVILFHPHFPYFHPYGLTRGTIHSHTFNHPNPLSCWTPTERLMVPGHAYMPPEIPINRGLRSPLGVHVAPIPIRPAISNASIRPKSSFTIDSIIVSYPKTPCPALFQVSAPNILHSELRTVCTESLDIQHNARQHCQTFHNLTNCLLSEQSNGPEMALFAEIQRSVTIWATSTLFE</sequence>
<comment type="subcellular location">
    <subcellularLocation>
        <location evidence="1 6">Nucleus</location>
    </subcellularLocation>
</comment>
<dbReference type="InterPro" id="IPR030456">
    <property type="entry name" value="TF_fork_head_CS_2"/>
</dbReference>
<dbReference type="Pfam" id="PF00250">
    <property type="entry name" value="Forkhead"/>
    <property type="match status" value="1"/>
</dbReference>
<evidence type="ECO:0000256" key="5">
    <source>
        <dbReference type="ARBA" id="ARBA00023242"/>
    </source>
</evidence>
<evidence type="ECO:0000256" key="1">
    <source>
        <dbReference type="ARBA" id="ARBA00004123"/>
    </source>
</evidence>
<evidence type="ECO:0000259" key="8">
    <source>
        <dbReference type="PROSITE" id="PS50039"/>
    </source>
</evidence>
<dbReference type="AlphaFoldDB" id="A0A8C5R448"/>
<dbReference type="InterPro" id="IPR001766">
    <property type="entry name" value="Fork_head_dom"/>
</dbReference>
<dbReference type="PANTHER" id="PTHR11829:SF361">
    <property type="entry name" value="FORKHEAD BOX PROTEIN D4-LIKE 1"/>
    <property type="match status" value="1"/>
</dbReference>
<dbReference type="Proteomes" id="UP000694569">
    <property type="component" value="Unplaced"/>
</dbReference>
<dbReference type="GO" id="GO:0000981">
    <property type="term" value="F:DNA-binding transcription factor activity, RNA polymerase II-specific"/>
    <property type="evidence" value="ECO:0007669"/>
    <property type="project" value="TreeGrafter"/>
</dbReference>
<proteinExistence type="predicted"/>
<dbReference type="GO" id="GO:0000978">
    <property type="term" value="F:RNA polymerase II cis-regulatory region sequence-specific DNA binding"/>
    <property type="evidence" value="ECO:0007669"/>
    <property type="project" value="TreeGrafter"/>
</dbReference>
<keyword evidence="3 6" id="KW-0238">DNA-binding</keyword>
<dbReference type="PROSITE" id="PS50039">
    <property type="entry name" value="FORK_HEAD_3"/>
    <property type="match status" value="1"/>
</dbReference>
<evidence type="ECO:0000256" key="4">
    <source>
        <dbReference type="ARBA" id="ARBA00023163"/>
    </source>
</evidence>
<keyword evidence="10" id="KW-1185">Reference proteome</keyword>
<feature type="region of interest" description="Disordered" evidence="7">
    <location>
        <begin position="41"/>
        <end position="82"/>
    </location>
</feature>
<dbReference type="SUPFAM" id="SSF46785">
    <property type="entry name" value="Winged helix' DNA-binding domain"/>
    <property type="match status" value="1"/>
</dbReference>
<dbReference type="Ensembl" id="ENSLLET00000048285.1">
    <property type="protein sequence ID" value="ENSLLEP00000046445.1"/>
    <property type="gene ID" value="ENSLLEG00000029446.1"/>
</dbReference>
<protein>
    <recommendedName>
        <fullName evidence="8">Fork-head domain-containing protein</fullName>
    </recommendedName>
</protein>
<dbReference type="OrthoDB" id="5402974at2759"/>
<feature type="domain" description="Fork-head" evidence="8">
    <location>
        <begin position="85"/>
        <end position="179"/>
    </location>
</feature>
<feature type="compositionally biased region" description="Polar residues" evidence="7">
    <location>
        <begin position="71"/>
        <end position="82"/>
    </location>
</feature>
<dbReference type="Ensembl" id="ENSLLET00000007469.1">
    <property type="protein sequence ID" value="ENSLLEP00000007172.1"/>
    <property type="gene ID" value="ENSLLEG00000004542.1"/>
</dbReference>
<keyword evidence="2" id="KW-0805">Transcription regulation</keyword>
<evidence type="ECO:0000256" key="3">
    <source>
        <dbReference type="ARBA" id="ARBA00023125"/>
    </source>
</evidence>
<keyword evidence="4" id="KW-0804">Transcription</keyword>
<dbReference type="SMART" id="SM00339">
    <property type="entry name" value="FH"/>
    <property type="match status" value="1"/>
</dbReference>
<evidence type="ECO:0000313" key="10">
    <source>
        <dbReference type="Proteomes" id="UP000694569"/>
    </source>
</evidence>
<dbReference type="GO" id="GO:0030154">
    <property type="term" value="P:cell differentiation"/>
    <property type="evidence" value="ECO:0007669"/>
    <property type="project" value="TreeGrafter"/>
</dbReference>
<evidence type="ECO:0000256" key="6">
    <source>
        <dbReference type="PROSITE-ProRule" id="PRU00089"/>
    </source>
</evidence>
<dbReference type="InterPro" id="IPR036388">
    <property type="entry name" value="WH-like_DNA-bd_sf"/>
</dbReference>
<dbReference type="FunFam" id="1.10.10.10:FF:000598">
    <property type="entry name" value="forkhead box protein I1 isoform X2"/>
    <property type="match status" value="1"/>
</dbReference>
<dbReference type="PANTHER" id="PTHR11829">
    <property type="entry name" value="FORKHEAD BOX PROTEIN"/>
    <property type="match status" value="1"/>
</dbReference>
<reference evidence="9" key="1">
    <citation type="submission" date="2025-05" db="UniProtKB">
        <authorList>
            <consortium name="Ensembl"/>
        </authorList>
    </citation>
    <scope>IDENTIFICATION</scope>
</reference>
<dbReference type="InterPro" id="IPR050211">
    <property type="entry name" value="FOX_domain-containing"/>
</dbReference>
<dbReference type="PRINTS" id="PR00053">
    <property type="entry name" value="FORKHEAD"/>
</dbReference>
<organism evidence="9 10">
    <name type="scientific">Leptobrachium leishanense</name>
    <name type="common">Leishan spiny toad</name>
    <dbReference type="NCBI Taxonomy" id="445787"/>
    <lineage>
        <taxon>Eukaryota</taxon>
        <taxon>Metazoa</taxon>
        <taxon>Chordata</taxon>
        <taxon>Craniata</taxon>
        <taxon>Vertebrata</taxon>
        <taxon>Euteleostomi</taxon>
        <taxon>Amphibia</taxon>
        <taxon>Batrachia</taxon>
        <taxon>Anura</taxon>
        <taxon>Pelobatoidea</taxon>
        <taxon>Megophryidae</taxon>
        <taxon>Leptobrachium</taxon>
    </lineage>
</organism>
<feature type="DNA-binding region" description="Fork-head" evidence="6">
    <location>
        <begin position="85"/>
        <end position="179"/>
    </location>
</feature>
<dbReference type="GO" id="GO:0009653">
    <property type="term" value="P:anatomical structure morphogenesis"/>
    <property type="evidence" value="ECO:0007669"/>
    <property type="project" value="TreeGrafter"/>
</dbReference>
<dbReference type="GO" id="GO:0005634">
    <property type="term" value="C:nucleus"/>
    <property type="evidence" value="ECO:0007669"/>
    <property type="project" value="UniProtKB-SubCell"/>
</dbReference>
<dbReference type="GeneTree" id="ENSGT00940000157140"/>
<evidence type="ECO:0000256" key="2">
    <source>
        <dbReference type="ARBA" id="ARBA00023015"/>
    </source>
</evidence>
<evidence type="ECO:0000256" key="7">
    <source>
        <dbReference type="SAM" id="MobiDB-lite"/>
    </source>
</evidence>
<dbReference type="Gene3D" id="1.10.10.10">
    <property type="entry name" value="Winged helix-like DNA-binding domain superfamily/Winged helix DNA-binding domain"/>
    <property type="match status" value="1"/>
</dbReference>
<name>A0A8C5R448_9ANUR</name>
<keyword evidence="5 6" id="KW-0539">Nucleus</keyword>
<dbReference type="InterPro" id="IPR036390">
    <property type="entry name" value="WH_DNA-bd_sf"/>
</dbReference>
<accession>A0A8C5R448</accession>
<evidence type="ECO:0000313" key="9">
    <source>
        <dbReference type="Ensembl" id="ENSLLEP00000046445.1"/>
    </source>
</evidence>
<dbReference type="PROSITE" id="PS00658">
    <property type="entry name" value="FORK_HEAD_2"/>
    <property type="match status" value="1"/>
</dbReference>